<dbReference type="GO" id="GO:0003677">
    <property type="term" value="F:DNA binding"/>
    <property type="evidence" value="ECO:0007669"/>
    <property type="project" value="UniProtKB-KW"/>
</dbReference>
<dbReference type="SMART" id="SM00422">
    <property type="entry name" value="HTH_MERR"/>
    <property type="match status" value="1"/>
</dbReference>
<dbReference type="PROSITE" id="PS50937">
    <property type="entry name" value="HTH_MERR_2"/>
    <property type="match status" value="1"/>
</dbReference>
<dbReference type="PANTHER" id="PTHR30204:SF98">
    <property type="entry name" value="HTH-TYPE TRANSCRIPTIONAL REGULATOR ADHR"/>
    <property type="match status" value="1"/>
</dbReference>
<evidence type="ECO:0000259" key="2">
    <source>
        <dbReference type="PROSITE" id="PS50937"/>
    </source>
</evidence>
<keyword evidence="1" id="KW-0238">DNA-binding</keyword>
<dbReference type="CDD" id="cd01109">
    <property type="entry name" value="HTH_YyaN"/>
    <property type="match status" value="1"/>
</dbReference>
<evidence type="ECO:0000313" key="3">
    <source>
        <dbReference type="EMBL" id="MUG24536.1"/>
    </source>
</evidence>
<dbReference type="RefSeq" id="WP_155620598.1">
    <property type="nucleotide sequence ID" value="NZ_CP086393.1"/>
</dbReference>
<dbReference type="PRINTS" id="PR00040">
    <property type="entry name" value="HTHMERR"/>
</dbReference>
<dbReference type="Proteomes" id="UP000442469">
    <property type="component" value="Unassembled WGS sequence"/>
</dbReference>
<accession>A0A6N8EWH3</accession>
<comment type="caution">
    <text evidence="3">The sequence shown here is derived from an EMBL/GenBank/DDBJ whole genome shotgun (WGS) entry which is preliminary data.</text>
</comment>
<organism evidence="3 4">
    <name type="scientific">Paenibacillus macerans</name>
    <name type="common">Bacillus macerans</name>
    <dbReference type="NCBI Taxonomy" id="44252"/>
    <lineage>
        <taxon>Bacteria</taxon>
        <taxon>Bacillati</taxon>
        <taxon>Bacillota</taxon>
        <taxon>Bacilli</taxon>
        <taxon>Bacillales</taxon>
        <taxon>Paenibacillaceae</taxon>
        <taxon>Paenibacillus</taxon>
    </lineage>
</organism>
<evidence type="ECO:0000313" key="4">
    <source>
        <dbReference type="Proteomes" id="UP000442469"/>
    </source>
</evidence>
<dbReference type="Gene3D" id="1.10.1660.10">
    <property type="match status" value="1"/>
</dbReference>
<dbReference type="AlphaFoldDB" id="A0A6N8EWH3"/>
<dbReference type="Pfam" id="PF13411">
    <property type="entry name" value="MerR_1"/>
    <property type="match status" value="1"/>
</dbReference>
<dbReference type="InterPro" id="IPR000551">
    <property type="entry name" value="MerR-type_HTH_dom"/>
</dbReference>
<proteinExistence type="predicted"/>
<evidence type="ECO:0000256" key="1">
    <source>
        <dbReference type="ARBA" id="ARBA00023125"/>
    </source>
</evidence>
<dbReference type="GO" id="GO:0003700">
    <property type="term" value="F:DNA-binding transcription factor activity"/>
    <property type="evidence" value="ECO:0007669"/>
    <property type="project" value="InterPro"/>
</dbReference>
<dbReference type="PANTHER" id="PTHR30204">
    <property type="entry name" value="REDOX-CYCLING DRUG-SENSING TRANSCRIPTIONAL ACTIVATOR SOXR"/>
    <property type="match status" value="1"/>
</dbReference>
<sequence>MSTIKEISEKTGITPYTLRFYEREGILPCVKRDSSGNRLYDEESMDWLNFILALRATGMPLAQIRKYVDLYQEGENTLKIRKQMMLMHKEKVEKDLSETIKYLEQINYKLALYDMQEKELAKMLP</sequence>
<name>A0A6N8EWH3_PAEMA</name>
<protein>
    <submittedName>
        <fullName evidence="3">MerR family transcriptional regulator</fullName>
    </submittedName>
</protein>
<gene>
    <name evidence="3" type="ORF">GNQ08_19360</name>
</gene>
<reference evidence="3 4" key="1">
    <citation type="submission" date="2019-11" db="EMBL/GenBank/DDBJ databases">
        <title>Draft genome sequences of five Paenibacillus species of dairy origin.</title>
        <authorList>
            <person name="Olajide A.M."/>
            <person name="Chen S."/>
            <person name="Lapointe G."/>
        </authorList>
    </citation>
    <scope>NUCLEOTIDE SEQUENCE [LARGE SCALE GENOMIC DNA]</scope>
    <source>
        <strain evidence="3 4">3CT49</strain>
    </source>
</reference>
<dbReference type="EMBL" id="WNZZ01000016">
    <property type="protein sequence ID" value="MUG24536.1"/>
    <property type="molecule type" value="Genomic_DNA"/>
</dbReference>
<feature type="domain" description="HTH merR-type" evidence="2">
    <location>
        <begin position="1"/>
        <end position="70"/>
    </location>
</feature>
<dbReference type="SUPFAM" id="SSF46955">
    <property type="entry name" value="Putative DNA-binding domain"/>
    <property type="match status" value="1"/>
</dbReference>
<dbReference type="InterPro" id="IPR009061">
    <property type="entry name" value="DNA-bd_dom_put_sf"/>
</dbReference>
<dbReference type="InterPro" id="IPR047057">
    <property type="entry name" value="MerR_fam"/>
</dbReference>